<feature type="compositionally biased region" description="Basic and acidic residues" evidence="1">
    <location>
        <begin position="1273"/>
        <end position="1288"/>
    </location>
</feature>
<gene>
    <name evidence="2" type="ORF">EVOR1521_LOCUS29449</name>
</gene>
<keyword evidence="3" id="KW-1185">Reference proteome</keyword>
<feature type="region of interest" description="Disordered" evidence="1">
    <location>
        <begin position="1259"/>
        <end position="1316"/>
    </location>
</feature>
<dbReference type="EMBL" id="CAUJNA010003694">
    <property type="protein sequence ID" value="CAJ1407842.1"/>
    <property type="molecule type" value="Genomic_DNA"/>
</dbReference>
<protein>
    <submittedName>
        <fullName evidence="2">Uncharacterized protein</fullName>
    </submittedName>
</protein>
<dbReference type="Proteomes" id="UP001178507">
    <property type="component" value="Unassembled WGS sequence"/>
</dbReference>
<reference evidence="2" key="1">
    <citation type="submission" date="2023-08" db="EMBL/GenBank/DDBJ databases">
        <authorList>
            <person name="Chen Y."/>
            <person name="Shah S."/>
            <person name="Dougan E. K."/>
            <person name="Thang M."/>
            <person name="Chan C."/>
        </authorList>
    </citation>
    <scope>NUCLEOTIDE SEQUENCE</scope>
</reference>
<feature type="region of interest" description="Disordered" evidence="1">
    <location>
        <begin position="1"/>
        <end position="40"/>
    </location>
</feature>
<proteinExistence type="predicted"/>
<evidence type="ECO:0000313" key="3">
    <source>
        <dbReference type="Proteomes" id="UP001178507"/>
    </source>
</evidence>
<evidence type="ECO:0000256" key="1">
    <source>
        <dbReference type="SAM" id="MobiDB-lite"/>
    </source>
</evidence>
<feature type="region of interest" description="Disordered" evidence="1">
    <location>
        <begin position="844"/>
        <end position="868"/>
    </location>
</feature>
<organism evidence="2 3">
    <name type="scientific">Effrenium voratum</name>
    <dbReference type="NCBI Taxonomy" id="2562239"/>
    <lineage>
        <taxon>Eukaryota</taxon>
        <taxon>Sar</taxon>
        <taxon>Alveolata</taxon>
        <taxon>Dinophyceae</taxon>
        <taxon>Suessiales</taxon>
        <taxon>Symbiodiniaceae</taxon>
        <taxon>Effrenium</taxon>
    </lineage>
</organism>
<evidence type="ECO:0000313" key="2">
    <source>
        <dbReference type="EMBL" id="CAJ1407842.1"/>
    </source>
</evidence>
<accession>A0AA36NHX9</accession>
<comment type="caution">
    <text evidence="2">The sequence shown here is derived from an EMBL/GenBank/DDBJ whole genome shotgun (WGS) entry which is preliminary data.</text>
</comment>
<name>A0AA36NHX9_9DINO</name>
<feature type="compositionally biased region" description="Low complexity" evidence="1">
    <location>
        <begin position="1303"/>
        <end position="1316"/>
    </location>
</feature>
<sequence>MIPGFGHVATPQRRSLGDAEQSAGSRSRWAAAPQPGKAAQRLTPVTREANFCHAKSCPDPASCWRCLFLRNQEEWEASSPIQADGITIGTWLVLAGDAADAGLGCVVRNKAAMDNAFARGTVATPFLSNIKRHHASLQHQRALKVIGFTNSQQADKDCPGLDVFKQALDHRLNKCSLRQGIGGENPCGREKLSRLQWCLAESDREITRDFIRRASAIAIAQDGRQNRLLMRFSACTPNLEIKKGILGAQEVIGETISNVVVAMERVIERFATPGWGGPCAQEMDSSLREHLRNSVTIFVADAASNEQGAGRTRVLKRPWDAVAEIKDTMNRYIMGSNSICQKIHFSQTLQGVFSRFAVACEKNGGNGRRIKHLQAAKHRFASCSLPLQRTVIYIDALISTLVWVATQRDGDDAKAAFEYLDAMSERHLILISMLADISDECSGLLRLVDTESYDLSEFPIEVESLLARLHRLINQGAIFTQGFTAYMLELLEEPRGFMAVFVQQAYEAAMQTAGQYDSACNLFWLNLRWTCAPRVPISRQAVTNLQHSMFCKGPKRQRFDKPIIVAVGANLELSRGNLRRVSPEEVEHAYLFALAAAIEREEPVNLRNKIIDDYDALVRTASQRTYELMTYKAAQESAAKKMTAEELYEAWSQQVSESKSALAENVTLNFVQTAIRVYDRVLSVPNLRDMVFVMDNRLGKASPTSQMWTLAKILEKTKNPDQIAWALATMDDLMIYLGGAPRQKGLVDLWVLKMDLKDYFLGPFLGKLQLPEADTAMMARRNEKSILGTVRESTRKMVSILENFVFGVTNDGALKTALKGSCEVAEVISQVKFLSEAIEEVSITNKEESTGHPMATSSKEPGSAHEDVNQGKSLTLKDLCTAQQLETVDDEGKLDDWLTFLLNKFESFCTLVVDHDSKDDLIKVLEPTVLKKVSGPCMLLYDSKVAGEASSNPNIRLPPFQQRHFRRMLQAFTAVRGPGDQENAQEGDLKKTDLVIYMDGGRSGNDTSVSQAFVDSTGRSMNKCRQCFTICYDEESLVDRREKVRGFVNQTESMMCYTLEGLEIEKVARKHYSGTNHGTHIGPVRALPYTDKACWRMSPADKKGLYGDKGRVLTGGPCPVNEPKPALPEGLEPATWHFSNPVFLAEVLHSFKPACVFRAPDVDHLLIMECIKRKVPIISVCFTSQHADLLKAKVLKSLWDAFQNDDIPELYEVGLPPGNKLGAQVCLLFVATTHVTWKLLRTSLLNAEKIKEVKKAPRAKRKATVAVDDAETEKEKAGGDGGDDDTKQKAPAKKQNTGNSSTAEAARAALLAKLQG</sequence>